<name>A0A7M7NJ46_STRPU</name>
<dbReference type="KEGG" id="spu:580709"/>
<evidence type="ECO:0000256" key="3">
    <source>
        <dbReference type="ARBA" id="ARBA00022448"/>
    </source>
</evidence>
<proteinExistence type="inferred from homology"/>
<feature type="transmembrane region" description="Helical" evidence="7">
    <location>
        <begin position="186"/>
        <end position="209"/>
    </location>
</feature>
<dbReference type="OrthoDB" id="4139357at2759"/>
<evidence type="ECO:0000256" key="1">
    <source>
        <dbReference type="ARBA" id="ARBA00004141"/>
    </source>
</evidence>
<keyword evidence="6 7" id="KW-0472">Membrane</keyword>
<feature type="transmembrane region" description="Helical" evidence="7">
    <location>
        <begin position="65"/>
        <end position="86"/>
    </location>
</feature>
<keyword evidence="5 7" id="KW-1133">Transmembrane helix</keyword>
<reference evidence="9" key="2">
    <citation type="submission" date="2021-01" db="UniProtKB">
        <authorList>
            <consortium name="EnsemblMetazoa"/>
        </authorList>
    </citation>
    <scope>IDENTIFICATION</scope>
</reference>
<dbReference type="Proteomes" id="UP000007110">
    <property type="component" value="Unassembled WGS sequence"/>
</dbReference>
<dbReference type="InterPro" id="IPR020846">
    <property type="entry name" value="MFS_dom"/>
</dbReference>
<keyword evidence="4 7" id="KW-0812">Transmembrane</keyword>
<accession>A0A7M7NJ46</accession>
<dbReference type="GO" id="GO:0016020">
    <property type="term" value="C:membrane"/>
    <property type="evidence" value="ECO:0000318"/>
    <property type="project" value="GO_Central"/>
</dbReference>
<dbReference type="PANTHER" id="PTHR23511">
    <property type="entry name" value="SYNAPTIC VESICLE GLYCOPROTEIN 2"/>
    <property type="match status" value="1"/>
</dbReference>
<dbReference type="PANTHER" id="PTHR23511:SF5">
    <property type="entry name" value="MAJOR FACILITATOR-TYPE TRANSPORTER HXNZ-RELATED"/>
    <property type="match status" value="1"/>
</dbReference>
<evidence type="ECO:0000259" key="8">
    <source>
        <dbReference type="PROSITE" id="PS50850"/>
    </source>
</evidence>
<keyword evidence="10" id="KW-1185">Reference proteome</keyword>
<dbReference type="GO" id="GO:0022857">
    <property type="term" value="F:transmembrane transporter activity"/>
    <property type="evidence" value="ECO:0007669"/>
    <property type="project" value="InterPro"/>
</dbReference>
<dbReference type="PROSITE" id="PS50850">
    <property type="entry name" value="MFS"/>
    <property type="match status" value="1"/>
</dbReference>
<evidence type="ECO:0000256" key="7">
    <source>
        <dbReference type="SAM" id="Phobius"/>
    </source>
</evidence>
<evidence type="ECO:0000256" key="4">
    <source>
        <dbReference type="ARBA" id="ARBA00022692"/>
    </source>
</evidence>
<dbReference type="InterPro" id="IPR036259">
    <property type="entry name" value="MFS_trans_sf"/>
</dbReference>
<dbReference type="Pfam" id="PF00083">
    <property type="entry name" value="Sugar_tr"/>
    <property type="match status" value="1"/>
</dbReference>
<dbReference type="Gene3D" id="1.20.1250.20">
    <property type="entry name" value="MFS general substrate transporter like domains"/>
    <property type="match status" value="1"/>
</dbReference>
<sequence length="495" mass="55492">MMDEMVISNLRKSVINDAKDKSRENSHRESEHACLLDSENDEEEEYTVEEAIDALGFGWFQIRTAGIVGFQVMADAFEIMLISVLSIKLKCEWKLSSWQQALFTTVVFGGYFLSAPLWGMVADKLGRRTTLYLCSFYIFYFGALSSFSPNYFWLLFLRGLVGFGLGGASQGVTILAEFLPSKTRGLCLVFISVFWVTGVCLQVIISMIVVPTLGWRYLMFFSSLPLLIFMLFLKFVPESILFQQGMGNMTGAMKTLKMISRLNKRPLPPGRLKISVEIKPKGKITELCKTKSLTTSTCILLVLWFFTAFLYYGIVLMSTELFSSGNTCASEPEPDLVCFAGCRTLDRKGYLEILVTSLAEYPGTIVTFIIIEWFGRRKTISFEMFVASIFSCLLFLCTSSNIQMAFIFIVRAMIGGTFQTLYVYTPEVYPTHVRALSLGVCVSASRIGAILTPFVAQVLIKRSVVTAISVYVSFSILSCVMSLFLPIETKGKILQ</sequence>
<comment type="similarity">
    <text evidence="2">Belongs to the major facilitator superfamily.</text>
</comment>
<dbReference type="GeneID" id="580709"/>
<protein>
    <recommendedName>
        <fullName evidence="8">Major facilitator superfamily (MFS) profile domain-containing protein</fullName>
    </recommendedName>
</protein>
<keyword evidence="3" id="KW-0813">Transport</keyword>
<evidence type="ECO:0000256" key="6">
    <source>
        <dbReference type="ARBA" id="ARBA00023136"/>
    </source>
</evidence>
<evidence type="ECO:0000313" key="10">
    <source>
        <dbReference type="Proteomes" id="UP000007110"/>
    </source>
</evidence>
<feature type="transmembrane region" description="Helical" evidence="7">
    <location>
        <begin position="468"/>
        <end position="487"/>
    </location>
</feature>
<comment type="subcellular location">
    <subcellularLocation>
        <location evidence="1">Membrane</location>
        <topology evidence="1">Multi-pass membrane protein</topology>
    </subcellularLocation>
</comment>
<feature type="transmembrane region" description="Helical" evidence="7">
    <location>
        <begin position="130"/>
        <end position="147"/>
    </location>
</feature>
<dbReference type="RefSeq" id="XP_030837390.1">
    <property type="nucleotide sequence ID" value="XM_030981530.1"/>
</dbReference>
<feature type="transmembrane region" description="Helical" evidence="7">
    <location>
        <begin position="293"/>
        <end position="314"/>
    </location>
</feature>
<dbReference type="AlphaFoldDB" id="A0A7M7NJ46"/>
<dbReference type="OMA" id="ACESYPL"/>
<dbReference type="SUPFAM" id="SSF103473">
    <property type="entry name" value="MFS general substrate transporter"/>
    <property type="match status" value="1"/>
</dbReference>
<dbReference type="EnsemblMetazoa" id="XM_030981530">
    <property type="protein sequence ID" value="XP_030837390"/>
    <property type="gene ID" value="LOC580709"/>
</dbReference>
<feature type="domain" description="Major facilitator superfamily (MFS) profile" evidence="8">
    <location>
        <begin position="64"/>
        <end position="490"/>
    </location>
</feature>
<evidence type="ECO:0000313" key="9">
    <source>
        <dbReference type="EnsemblMetazoa" id="XP_030837390"/>
    </source>
</evidence>
<evidence type="ECO:0000256" key="2">
    <source>
        <dbReference type="ARBA" id="ARBA00008335"/>
    </source>
</evidence>
<evidence type="ECO:0000256" key="5">
    <source>
        <dbReference type="ARBA" id="ARBA00022989"/>
    </source>
</evidence>
<feature type="transmembrane region" description="Helical" evidence="7">
    <location>
        <begin position="215"/>
        <end position="236"/>
    </location>
</feature>
<dbReference type="InterPro" id="IPR005828">
    <property type="entry name" value="MFS_sugar_transport-like"/>
</dbReference>
<dbReference type="InParanoid" id="A0A7M7NJ46"/>
<feature type="transmembrane region" description="Helical" evidence="7">
    <location>
        <begin position="153"/>
        <end position="179"/>
    </location>
</feature>
<feature type="transmembrane region" description="Helical" evidence="7">
    <location>
        <begin position="98"/>
        <end position="118"/>
    </location>
</feature>
<feature type="transmembrane region" description="Helical" evidence="7">
    <location>
        <begin position="353"/>
        <end position="373"/>
    </location>
</feature>
<organism evidence="9 10">
    <name type="scientific">Strongylocentrotus purpuratus</name>
    <name type="common">Purple sea urchin</name>
    <dbReference type="NCBI Taxonomy" id="7668"/>
    <lineage>
        <taxon>Eukaryota</taxon>
        <taxon>Metazoa</taxon>
        <taxon>Echinodermata</taxon>
        <taxon>Eleutherozoa</taxon>
        <taxon>Echinozoa</taxon>
        <taxon>Echinoidea</taxon>
        <taxon>Euechinoidea</taxon>
        <taxon>Echinacea</taxon>
        <taxon>Camarodonta</taxon>
        <taxon>Echinidea</taxon>
        <taxon>Strongylocentrotidae</taxon>
        <taxon>Strongylocentrotus</taxon>
    </lineage>
</organism>
<reference evidence="10" key="1">
    <citation type="submission" date="2015-02" db="EMBL/GenBank/DDBJ databases">
        <title>Genome sequencing for Strongylocentrotus purpuratus.</title>
        <authorList>
            <person name="Murali S."/>
            <person name="Liu Y."/>
            <person name="Vee V."/>
            <person name="English A."/>
            <person name="Wang M."/>
            <person name="Skinner E."/>
            <person name="Han Y."/>
            <person name="Muzny D.M."/>
            <person name="Worley K.C."/>
            <person name="Gibbs R.A."/>
        </authorList>
    </citation>
    <scope>NUCLEOTIDE SEQUENCE</scope>
</reference>